<reference evidence="1" key="1">
    <citation type="journal article" date="2021" name="Sci. Adv.">
        <title>The American lobster genome reveals insights on longevity, neural, and immune adaptations.</title>
        <authorList>
            <person name="Polinski J.M."/>
            <person name="Zimin A.V."/>
            <person name="Clark K.F."/>
            <person name="Kohn A.B."/>
            <person name="Sadowski N."/>
            <person name="Timp W."/>
            <person name="Ptitsyn A."/>
            <person name="Khanna P."/>
            <person name="Romanova D.Y."/>
            <person name="Williams P."/>
            <person name="Greenwood S.J."/>
            <person name="Moroz L.L."/>
            <person name="Walt D.R."/>
            <person name="Bodnar A.G."/>
        </authorList>
    </citation>
    <scope>NUCLEOTIDE SEQUENCE</scope>
    <source>
        <strain evidence="1">GMGI-L3</strain>
    </source>
</reference>
<gene>
    <name evidence="1" type="ORF">Hamer_G015414</name>
</gene>
<dbReference type="Proteomes" id="UP000747542">
    <property type="component" value="Unassembled WGS sequence"/>
</dbReference>
<proteinExistence type="predicted"/>
<comment type="caution">
    <text evidence="1">The sequence shown here is derived from an EMBL/GenBank/DDBJ whole genome shotgun (WGS) entry which is preliminary data.</text>
</comment>
<organism evidence="1 2">
    <name type="scientific">Homarus americanus</name>
    <name type="common">American lobster</name>
    <dbReference type="NCBI Taxonomy" id="6706"/>
    <lineage>
        <taxon>Eukaryota</taxon>
        <taxon>Metazoa</taxon>
        <taxon>Ecdysozoa</taxon>
        <taxon>Arthropoda</taxon>
        <taxon>Crustacea</taxon>
        <taxon>Multicrustacea</taxon>
        <taxon>Malacostraca</taxon>
        <taxon>Eumalacostraca</taxon>
        <taxon>Eucarida</taxon>
        <taxon>Decapoda</taxon>
        <taxon>Pleocyemata</taxon>
        <taxon>Astacidea</taxon>
        <taxon>Nephropoidea</taxon>
        <taxon>Nephropidae</taxon>
        <taxon>Homarus</taxon>
    </lineage>
</organism>
<sequence length="241" mass="27826">MKKLSPEFYHNVFTRDYNIVFRVPLTDVCNTCEKLETQTSSLQKDGQDTSDVRNTLREHKAIAQVPRDLLHQAEQGGPGNGDVKTVVIDLQQTLPRPRLRANNAYYKQKLWVYNFCVYNMDKREANVEGNIIKIRLMKGRGHWVKKKLDLSQVVLSPKYIHNRLLAPEKVNDLMSLLSLLEGRAQEWLQDLIARQDDLRGAGEVQQREELVDDPDDTATWPWVLRECSHTPPTCNVDDLDC</sequence>
<name>A0A8J5NCB3_HOMAM</name>
<evidence type="ECO:0000313" key="2">
    <source>
        <dbReference type="Proteomes" id="UP000747542"/>
    </source>
</evidence>
<protein>
    <submittedName>
        <fullName evidence="1">Uncharacterized protein</fullName>
    </submittedName>
</protein>
<accession>A0A8J5NCB3</accession>
<dbReference type="AlphaFoldDB" id="A0A8J5NCB3"/>
<dbReference type="EMBL" id="JAHLQT010003055">
    <property type="protein sequence ID" value="KAG7176608.1"/>
    <property type="molecule type" value="Genomic_DNA"/>
</dbReference>
<evidence type="ECO:0000313" key="1">
    <source>
        <dbReference type="EMBL" id="KAG7176608.1"/>
    </source>
</evidence>
<keyword evidence="2" id="KW-1185">Reference proteome</keyword>